<proteinExistence type="predicted"/>
<organism evidence="1 2">
    <name type="scientific">Goodea atripinnis</name>
    <dbReference type="NCBI Taxonomy" id="208336"/>
    <lineage>
        <taxon>Eukaryota</taxon>
        <taxon>Metazoa</taxon>
        <taxon>Chordata</taxon>
        <taxon>Craniata</taxon>
        <taxon>Vertebrata</taxon>
        <taxon>Euteleostomi</taxon>
        <taxon>Actinopterygii</taxon>
        <taxon>Neopterygii</taxon>
        <taxon>Teleostei</taxon>
        <taxon>Neoteleostei</taxon>
        <taxon>Acanthomorphata</taxon>
        <taxon>Ovalentaria</taxon>
        <taxon>Atherinomorphae</taxon>
        <taxon>Cyprinodontiformes</taxon>
        <taxon>Goodeidae</taxon>
        <taxon>Goodea</taxon>
    </lineage>
</organism>
<accession>A0ABV0NW43</accession>
<reference evidence="1 2" key="1">
    <citation type="submission" date="2021-06" db="EMBL/GenBank/DDBJ databases">
        <authorList>
            <person name="Palmer J.M."/>
        </authorList>
    </citation>
    <scope>NUCLEOTIDE SEQUENCE [LARGE SCALE GENOMIC DNA]</scope>
    <source>
        <strain evidence="1 2">GA_2019</strain>
        <tissue evidence="1">Muscle</tissue>
    </source>
</reference>
<protein>
    <submittedName>
        <fullName evidence="1">Uncharacterized protein</fullName>
    </submittedName>
</protein>
<comment type="caution">
    <text evidence="1">The sequence shown here is derived from an EMBL/GenBank/DDBJ whole genome shotgun (WGS) entry which is preliminary data.</text>
</comment>
<evidence type="ECO:0000313" key="2">
    <source>
        <dbReference type="Proteomes" id="UP001476798"/>
    </source>
</evidence>
<dbReference type="EMBL" id="JAHRIO010050398">
    <property type="protein sequence ID" value="MEQ2174447.1"/>
    <property type="molecule type" value="Genomic_DNA"/>
</dbReference>
<keyword evidence="2" id="KW-1185">Reference proteome</keyword>
<feature type="non-terminal residue" evidence="1">
    <location>
        <position position="109"/>
    </location>
</feature>
<dbReference type="Proteomes" id="UP001476798">
    <property type="component" value="Unassembled WGS sequence"/>
</dbReference>
<sequence length="109" mass="12723">PSDELAELALQGFDPVALDRSFSSHLHHCPYHLRLLMTQLMCGQELSECLHGQPLFCRVFCARSRRLHGPKQQQLYSAWRWLWHQQHCSKGLVNSCSLFSGDFWRDAIR</sequence>
<gene>
    <name evidence="1" type="ORF">GOODEAATRI_008067</name>
</gene>
<evidence type="ECO:0000313" key="1">
    <source>
        <dbReference type="EMBL" id="MEQ2174447.1"/>
    </source>
</evidence>
<name>A0ABV0NW43_9TELE</name>
<feature type="non-terminal residue" evidence="1">
    <location>
        <position position="1"/>
    </location>
</feature>